<comment type="similarity">
    <text evidence="2 12">Belongs to the type III secretion exporter family.</text>
</comment>
<protein>
    <recommendedName>
        <fullName evidence="3 12">Flagellar biosynthetic protein FlhB</fullName>
    </recommendedName>
</protein>
<dbReference type="GO" id="GO:0044780">
    <property type="term" value="P:bacterial-type flagellum assembly"/>
    <property type="evidence" value="ECO:0007669"/>
    <property type="project" value="InterPro"/>
</dbReference>
<feature type="transmembrane region" description="Helical" evidence="12">
    <location>
        <begin position="96"/>
        <end position="114"/>
    </location>
</feature>
<feature type="transmembrane region" description="Helical" evidence="12">
    <location>
        <begin position="189"/>
        <end position="215"/>
    </location>
</feature>
<dbReference type="FunFam" id="3.40.1690.10:FF:000001">
    <property type="entry name" value="Flagellar biosynthetic protein FlhB"/>
    <property type="match status" value="1"/>
</dbReference>
<keyword evidence="11 12" id="KW-1006">Bacterial flagellum protein export</keyword>
<dbReference type="GO" id="GO:0005886">
    <property type="term" value="C:plasma membrane"/>
    <property type="evidence" value="ECO:0007669"/>
    <property type="project" value="UniProtKB-SubCell"/>
</dbReference>
<evidence type="ECO:0000256" key="3">
    <source>
        <dbReference type="ARBA" id="ARBA00021622"/>
    </source>
</evidence>
<evidence type="ECO:0000313" key="13">
    <source>
        <dbReference type="EMBL" id="CAG9609766.1"/>
    </source>
</evidence>
<keyword evidence="13" id="KW-0282">Flagellum</keyword>
<name>A0A9C7LB47_9BACI</name>
<keyword evidence="5 12" id="KW-1003">Cell membrane</keyword>
<comment type="function">
    <text evidence="12">Required for formation of the rod structure in the basal body of the flagellar apparatus. Together with FliI and FliH, may constitute the export apparatus of flagellin.</text>
</comment>
<proteinExistence type="inferred from homology"/>
<evidence type="ECO:0000256" key="5">
    <source>
        <dbReference type="ARBA" id="ARBA00022475"/>
    </source>
</evidence>
<accession>A0A9C7LB47</accession>
<evidence type="ECO:0000256" key="10">
    <source>
        <dbReference type="ARBA" id="ARBA00023136"/>
    </source>
</evidence>
<comment type="caution">
    <text evidence="13">The sequence shown here is derived from an EMBL/GenBank/DDBJ whole genome shotgun (WGS) entry which is preliminary data.</text>
</comment>
<dbReference type="EMBL" id="CAKJTG010000023">
    <property type="protein sequence ID" value="CAG9609766.1"/>
    <property type="molecule type" value="Genomic_DNA"/>
</dbReference>
<gene>
    <name evidence="12 13" type="primary">flhB</name>
    <name evidence="13" type="ORF">NEOCIP111885_03509</name>
</gene>
<evidence type="ECO:0000256" key="12">
    <source>
        <dbReference type="RuleBase" id="RU364091"/>
    </source>
</evidence>
<dbReference type="GO" id="GO:0009306">
    <property type="term" value="P:protein secretion"/>
    <property type="evidence" value="ECO:0007669"/>
    <property type="project" value="InterPro"/>
</dbReference>
<dbReference type="InterPro" id="IPR029025">
    <property type="entry name" value="T3SS_substrate_exporter_C"/>
</dbReference>
<evidence type="ECO:0000256" key="4">
    <source>
        <dbReference type="ARBA" id="ARBA00022448"/>
    </source>
</evidence>
<keyword evidence="9 12" id="KW-1133">Transmembrane helix</keyword>
<comment type="subcellular location">
    <subcellularLocation>
        <location evidence="1">Cell membrane</location>
        <topology evidence="1">Multi-pass membrane protein</topology>
    </subcellularLocation>
</comment>
<dbReference type="PRINTS" id="PR00950">
    <property type="entry name" value="TYPE3IMSPROT"/>
</dbReference>
<dbReference type="InterPro" id="IPR006135">
    <property type="entry name" value="T3SS_substrate_exporter"/>
</dbReference>
<dbReference type="Gene3D" id="3.40.1690.10">
    <property type="entry name" value="secretion proteins EscU"/>
    <property type="match status" value="1"/>
</dbReference>
<keyword evidence="14" id="KW-1185">Reference proteome</keyword>
<evidence type="ECO:0000256" key="11">
    <source>
        <dbReference type="ARBA" id="ARBA00023225"/>
    </source>
</evidence>
<dbReference type="NCBIfam" id="TIGR00328">
    <property type="entry name" value="flhB"/>
    <property type="match status" value="1"/>
</dbReference>
<evidence type="ECO:0000256" key="8">
    <source>
        <dbReference type="ARBA" id="ARBA00022927"/>
    </source>
</evidence>
<dbReference type="SUPFAM" id="SSF160544">
    <property type="entry name" value="EscU C-terminal domain-like"/>
    <property type="match status" value="1"/>
</dbReference>
<dbReference type="AlphaFoldDB" id="A0A9C7LB47"/>
<evidence type="ECO:0000256" key="2">
    <source>
        <dbReference type="ARBA" id="ARBA00010690"/>
    </source>
</evidence>
<feature type="transmembrane region" description="Helical" evidence="12">
    <location>
        <begin position="31"/>
        <end position="52"/>
    </location>
</feature>
<dbReference type="RefSeq" id="WP_230498003.1">
    <property type="nucleotide sequence ID" value="NZ_CAKJTG010000023.1"/>
</dbReference>
<organism evidence="13 14">
    <name type="scientific">Pseudoneobacillus rhizosphaerae</name>
    <dbReference type="NCBI Taxonomy" id="2880968"/>
    <lineage>
        <taxon>Bacteria</taxon>
        <taxon>Bacillati</taxon>
        <taxon>Bacillota</taxon>
        <taxon>Bacilli</taxon>
        <taxon>Bacillales</taxon>
        <taxon>Bacillaceae</taxon>
        <taxon>Pseudoneobacillus</taxon>
    </lineage>
</organism>
<dbReference type="Gene3D" id="6.10.250.2080">
    <property type="match status" value="1"/>
</dbReference>
<dbReference type="Pfam" id="PF01312">
    <property type="entry name" value="Bac_export_2"/>
    <property type="match status" value="1"/>
</dbReference>
<sequence>MLRLDLQFFSGEKTEKATTQKRQDARKKGQIAKSMEVSPAFTLLFCFSYLLIGGKGMMEGMLNIFRHSFQEYILWDVSVASTQLLFSQLLFQSVKLVAPIFAVVVLTSLVANYMQVGFMLNADLVKVKFEKLNPIQGAKQIFSLRSIVELLKALMKIIIIGFIAYKIMMSKLPDLIKISEKGIWDATRLIGTVTIQLGITISACLVAISAIDYMYKKYEHEKQIRMSKQDIKDEHKKMEGDPHVKGQRKAIQRQMAQNRMMQDIPKADVVITNPTHFAVAIRYEMKEMAAPQVIAKGQDHLALKIREIAKENKIMIVENKPLARALFASVEVGETVPEELFNAVGEILAYVYYQEGRYKGMMA</sequence>
<keyword evidence="6 12" id="KW-0812">Transmembrane</keyword>
<evidence type="ECO:0000256" key="7">
    <source>
        <dbReference type="ARBA" id="ARBA00022795"/>
    </source>
</evidence>
<dbReference type="InterPro" id="IPR006136">
    <property type="entry name" value="FlhB"/>
</dbReference>
<evidence type="ECO:0000256" key="1">
    <source>
        <dbReference type="ARBA" id="ARBA00004651"/>
    </source>
</evidence>
<keyword evidence="8 12" id="KW-0653">Protein transport</keyword>
<dbReference type="Proteomes" id="UP000789845">
    <property type="component" value="Unassembled WGS sequence"/>
</dbReference>
<reference evidence="13" key="1">
    <citation type="submission" date="2021-10" db="EMBL/GenBank/DDBJ databases">
        <authorList>
            <person name="Criscuolo A."/>
        </authorList>
    </citation>
    <scope>NUCLEOTIDE SEQUENCE</scope>
    <source>
        <strain evidence="13">CIP111885</strain>
    </source>
</reference>
<keyword evidence="7 12" id="KW-1005">Bacterial flagellum biogenesis</keyword>
<keyword evidence="13" id="KW-0966">Cell projection</keyword>
<keyword evidence="4 12" id="KW-0813">Transport</keyword>
<keyword evidence="10 12" id="KW-0472">Membrane</keyword>
<evidence type="ECO:0000256" key="6">
    <source>
        <dbReference type="ARBA" id="ARBA00022692"/>
    </source>
</evidence>
<evidence type="ECO:0000256" key="9">
    <source>
        <dbReference type="ARBA" id="ARBA00022989"/>
    </source>
</evidence>
<dbReference type="PANTHER" id="PTHR30531:SF12">
    <property type="entry name" value="FLAGELLAR BIOSYNTHETIC PROTEIN FLHB"/>
    <property type="match status" value="1"/>
</dbReference>
<keyword evidence="13" id="KW-0969">Cilium</keyword>
<feature type="transmembrane region" description="Helical" evidence="12">
    <location>
        <begin position="150"/>
        <end position="168"/>
    </location>
</feature>
<evidence type="ECO:0000313" key="14">
    <source>
        <dbReference type="Proteomes" id="UP000789845"/>
    </source>
</evidence>
<dbReference type="PANTHER" id="PTHR30531">
    <property type="entry name" value="FLAGELLAR BIOSYNTHETIC PROTEIN FLHB"/>
    <property type="match status" value="1"/>
</dbReference>